<dbReference type="Pfam" id="PF11319">
    <property type="entry name" value="VasI"/>
    <property type="match status" value="1"/>
</dbReference>
<dbReference type="AlphaFoldDB" id="A0A5X4CVV7"/>
<evidence type="ECO:0000313" key="4">
    <source>
        <dbReference type="EMBL" id="EDG7674358.1"/>
    </source>
</evidence>
<dbReference type="InterPro" id="IPR017738">
    <property type="entry name" value="T6SS-assoc_VCA0118"/>
</dbReference>
<accession>A0A5X4CVV7</accession>
<dbReference type="EMBL" id="AAKLNN010000039">
    <property type="protein sequence ID" value="ECT0473967.1"/>
    <property type="molecule type" value="Genomic_DNA"/>
</dbReference>
<dbReference type="EMBL" id="AAKZJA010000070">
    <property type="protein sequence ID" value="ECX1010289.1"/>
    <property type="molecule type" value="Genomic_DNA"/>
</dbReference>
<evidence type="ECO:0000256" key="1">
    <source>
        <dbReference type="SAM" id="SignalP"/>
    </source>
</evidence>
<evidence type="ECO:0000313" key="8">
    <source>
        <dbReference type="EMBL" id="HAE4393289.1"/>
    </source>
</evidence>
<evidence type="ECO:0000313" key="2">
    <source>
        <dbReference type="EMBL" id="ECT0473967.1"/>
    </source>
</evidence>
<dbReference type="EMBL" id="DAAMIQ010000025">
    <property type="protein sequence ID" value="HAC6803663.1"/>
    <property type="molecule type" value="Genomic_DNA"/>
</dbReference>
<dbReference type="EMBL" id="AAMKUP010000036">
    <property type="protein sequence ID" value="EDJ2077412.1"/>
    <property type="molecule type" value="Genomic_DNA"/>
</dbReference>
<dbReference type="EMBL" id="AAMKLV010000026">
    <property type="protein sequence ID" value="EDI2983334.1"/>
    <property type="molecule type" value="Genomic_DNA"/>
</dbReference>
<reference evidence="7" key="3">
    <citation type="submission" date="2018-07" db="EMBL/GenBank/DDBJ databases">
        <authorList>
            <consortium name="NCBI Pathogen Detection Project"/>
        </authorList>
    </citation>
    <scope>NUCLEOTIDE SEQUENCE</scope>
    <source>
        <strain evidence="7">09-4444</strain>
        <strain evidence="8">11-2934</strain>
    </source>
</reference>
<reference evidence="3" key="2">
    <citation type="submission" date="2018-07" db="EMBL/GenBank/DDBJ databases">
        <authorList>
            <consortium name="GenomeTrakr network: Whole genome sequencing for foodborne pathogen traceback"/>
        </authorList>
    </citation>
    <scope>NUCLEOTIDE SEQUENCE</scope>
    <source>
        <strain evidence="2">FSIS11810937</strain>
        <strain evidence="3">FSIS1503455</strain>
        <strain evidence="4">FSIS1700706</strain>
        <strain evidence="5">FSIS1701311</strain>
        <strain evidence="6">FSIS1701674</strain>
    </source>
</reference>
<dbReference type="EMBL" id="DAARXV010000043">
    <property type="protein sequence ID" value="HAE4393289.1"/>
    <property type="molecule type" value="Genomic_DNA"/>
</dbReference>
<feature type="chain" id="PRO_5036374685" description="Type VI secretion system-associated protein" evidence="1">
    <location>
        <begin position="19"/>
        <end position="164"/>
    </location>
</feature>
<evidence type="ECO:0000313" key="5">
    <source>
        <dbReference type="EMBL" id="EDI2983334.1"/>
    </source>
</evidence>
<sequence>MKRLILALVIGASFSANAGVEKVGSWITKSETNKMTDQTDFVALNTSPDTYNKAGSTRETTLVLRCSDNKTDVYLSFSDYMGSDSPRITMRLDDGKPVKKTWGGGEGGDAAFAPQPIQFIKELAKHKKVIFGFEPYGTTMQVVEFDLSEIDKVLENLSQACKWK</sequence>
<feature type="signal peptide" evidence="1">
    <location>
        <begin position="1"/>
        <end position="18"/>
    </location>
</feature>
<dbReference type="EMBL" id="AAMFGU010000028">
    <property type="protein sequence ID" value="EDG7674358.1"/>
    <property type="molecule type" value="Genomic_DNA"/>
</dbReference>
<dbReference type="RefSeq" id="WP_047596081.1">
    <property type="nucleotide sequence ID" value="NZ_CP130070.1"/>
</dbReference>
<gene>
    <name evidence="3" type="ORF">ATM10_23795</name>
    <name evidence="4" type="ORF">B9761_22655</name>
    <name evidence="5" type="ORF">CDK17_22235</name>
    <name evidence="6" type="ORF">CED19_21265</name>
    <name evidence="2" type="ORF">DQY17_20140</name>
    <name evidence="7" type="ORF">G0D75_23015</name>
    <name evidence="8" type="ORF">G4C57_004386</name>
</gene>
<evidence type="ECO:0000313" key="3">
    <source>
        <dbReference type="EMBL" id="ECX1010289.1"/>
    </source>
</evidence>
<dbReference type="Proteomes" id="UP000839896">
    <property type="component" value="Unassembled WGS sequence"/>
</dbReference>
<evidence type="ECO:0000313" key="7">
    <source>
        <dbReference type="EMBL" id="HAC6803663.1"/>
    </source>
</evidence>
<reference evidence="7" key="1">
    <citation type="journal article" date="2018" name="Genome Biol.">
        <title>SKESA: strategic k-mer extension for scrupulous assemblies.</title>
        <authorList>
            <person name="Souvorov A."/>
            <person name="Agarwala R."/>
            <person name="Lipman D.J."/>
        </authorList>
    </citation>
    <scope>NUCLEOTIDE SEQUENCE</scope>
    <source>
        <strain evidence="7">09-4444</strain>
        <strain evidence="8">11-2934</strain>
    </source>
</reference>
<comment type="caution">
    <text evidence="3">The sequence shown here is derived from an EMBL/GenBank/DDBJ whole genome shotgun (WGS) entry which is preliminary data.</text>
</comment>
<evidence type="ECO:0008006" key="9">
    <source>
        <dbReference type="Google" id="ProtNLM"/>
    </source>
</evidence>
<name>A0A5X4CVV7_SALET</name>
<evidence type="ECO:0000313" key="6">
    <source>
        <dbReference type="EMBL" id="EDJ2077412.1"/>
    </source>
</evidence>
<protein>
    <recommendedName>
        <fullName evidence="9">Type VI secretion system-associated protein</fullName>
    </recommendedName>
</protein>
<keyword evidence="1" id="KW-0732">Signal</keyword>
<organism evidence="3">
    <name type="scientific">Salmonella enterica subsp. enterica serovar Schwarzengrund</name>
    <dbReference type="NCBI Taxonomy" id="340190"/>
    <lineage>
        <taxon>Bacteria</taxon>
        <taxon>Pseudomonadati</taxon>
        <taxon>Pseudomonadota</taxon>
        <taxon>Gammaproteobacteria</taxon>
        <taxon>Enterobacterales</taxon>
        <taxon>Enterobacteriaceae</taxon>
        <taxon>Salmonella</taxon>
    </lineage>
</organism>
<proteinExistence type="predicted"/>